<name>A0A0D5LSC5_MAREN</name>
<dbReference type="EMBL" id="CP010803">
    <property type="protein sequence ID" value="AJY46981.1"/>
    <property type="molecule type" value="Genomic_DNA"/>
</dbReference>
<accession>A0A0D5LSC5</accession>
<dbReference type="OrthoDB" id="8377594at2"/>
<dbReference type="STRING" id="1486262.TM49_16905"/>
<dbReference type="InterPro" id="IPR011681">
    <property type="entry name" value="GcrA"/>
</dbReference>
<dbReference type="Pfam" id="PF07750">
    <property type="entry name" value="GcrA"/>
    <property type="match status" value="1"/>
</dbReference>
<reference evidence="1 2" key="1">
    <citation type="journal article" date="2015" name="Genome Announc.">
        <title>Complete genome sequence of Martelella endophytica YC6887, which has antifungal activity associated with a halophyte.</title>
        <authorList>
            <person name="Khan A."/>
            <person name="Khan H."/>
            <person name="Chung E.J."/>
            <person name="Hossain M.T."/>
            <person name="Chung Y.R."/>
        </authorList>
    </citation>
    <scope>NUCLEOTIDE SEQUENCE [LARGE SCALE GENOMIC DNA]</scope>
    <source>
        <strain evidence="1">YC6887</strain>
    </source>
</reference>
<proteinExistence type="predicted"/>
<dbReference type="Proteomes" id="UP000032611">
    <property type="component" value="Chromosome"/>
</dbReference>
<evidence type="ECO:0000313" key="2">
    <source>
        <dbReference type="Proteomes" id="UP000032611"/>
    </source>
</evidence>
<dbReference type="KEGG" id="mey:TM49_16905"/>
<dbReference type="PATRIC" id="fig|1486262.3.peg.3497"/>
<protein>
    <recommendedName>
        <fullName evidence="3">GcrA cell cycle regulator</fullName>
    </recommendedName>
</protein>
<organism evidence="1 2">
    <name type="scientific">Martelella endophytica</name>
    <dbReference type="NCBI Taxonomy" id="1486262"/>
    <lineage>
        <taxon>Bacteria</taxon>
        <taxon>Pseudomonadati</taxon>
        <taxon>Pseudomonadota</taxon>
        <taxon>Alphaproteobacteria</taxon>
        <taxon>Hyphomicrobiales</taxon>
        <taxon>Aurantimonadaceae</taxon>
        <taxon>Martelella</taxon>
    </lineage>
</organism>
<keyword evidence="2" id="KW-1185">Reference proteome</keyword>
<sequence>MRYWDRQEIEAMAAMRRDGKALTAIAKAWGVSRMVVAGIARRNPDLFPVRERKTEAEKAAAIEAERKAKAARLLAKRKKKPAPTTAIDAPIRRQVPIEAYDTQHMQLPGSPTVPFIDCGEFRCRLVLTPGGERLGPDAPCCGRPVAEGAAYCPEHQKLMYRPYERRMPAW</sequence>
<gene>
    <name evidence="1" type="ORF">TM49_16905</name>
</gene>
<dbReference type="HOGENOM" id="CLU_1459668_0_0_5"/>
<evidence type="ECO:0008006" key="3">
    <source>
        <dbReference type="Google" id="ProtNLM"/>
    </source>
</evidence>
<dbReference type="RefSeq" id="WP_045682990.1">
    <property type="nucleotide sequence ID" value="NZ_CP010803.1"/>
</dbReference>
<evidence type="ECO:0000313" key="1">
    <source>
        <dbReference type="EMBL" id="AJY46981.1"/>
    </source>
</evidence>
<dbReference type="AlphaFoldDB" id="A0A0D5LSC5"/>